<dbReference type="Gene3D" id="3.40.30.10">
    <property type="entry name" value="Glutaredoxin"/>
    <property type="match status" value="1"/>
</dbReference>
<dbReference type="SUPFAM" id="SSF52833">
    <property type="entry name" value="Thioredoxin-like"/>
    <property type="match status" value="1"/>
</dbReference>
<sequence length="124" mass="14303">MRYAYAVLLIIAFALIAAFLMSEGEMEGWYSFEKGLEESKKTGKEIFLFISSPYCPKCMEFKRFFKEKKEAYEFISSRYVPVYISDPSKSPVFVESVPKFCTGYEGNFSCFSASSGEKLMEMLR</sequence>
<dbReference type="InterPro" id="IPR036249">
    <property type="entry name" value="Thioredoxin-like_sf"/>
</dbReference>
<proteinExistence type="predicted"/>
<reference evidence="1" key="1">
    <citation type="journal article" date="2020" name="mSystems">
        <title>Genome- and Community-Level Interaction Insights into Carbon Utilization and Element Cycling Functions of Hydrothermarchaeota in Hydrothermal Sediment.</title>
        <authorList>
            <person name="Zhou Z."/>
            <person name="Liu Y."/>
            <person name="Xu W."/>
            <person name="Pan J."/>
            <person name="Luo Z.H."/>
            <person name="Li M."/>
        </authorList>
    </citation>
    <scope>NUCLEOTIDE SEQUENCE [LARGE SCALE GENOMIC DNA]</scope>
    <source>
        <strain evidence="1">SpSt-26</strain>
    </source>
</reference>
<name>A0A7J2TJ91_ARCFL</name>
<evidence type="ECO:0000313" key="1">
    <source>
        <dbReference type="EMBL" id="HEH35643.1"/>
    </source>
</evidence>
<dbReference type="EMBL" id="DSLA01000092">
    <property type="protein sequence ID" value="HEH35643.1"/>
    <property type="molecule type" value="Genomic_DNA"/>
</dbReference>
<gene>
    <name evidence="1" type="ORF">ENP88_05775</name>
</gene>
<dbReference type="Pfam" id="PF13899">
    <property type="entry name" value="Thioredoxin_7"/>
    <property type="match status" value="1"/>
</dbReference>
<evidence type="ECO:0008006" key="2">
    <source>
        <dbReference type="Google" id="ProtNLM"/>
    </source>
</evidence>
<accession>A0A7J2TJ91</accession>
<comment type="caution">
    <text evidence="1">The sequence shown here is derived from an EMBL/GenBank/DDBJ whole genome shotgun (WGS) entry which is preliminary data.</text>
</comment>
<protein>
    <recommendedName>
        <fullName evidence="2">Thioredoxin family protein</fullName>
    </recommendedName>
</protein>
<dbReference type="AlphaFoldDB" id="A0A7J2TJ91"/>
<organism evidence="1">
    <name type="scientific">Archaeoglobus fulgidus</name>
    <dbReference type="NCBI Taxonomy" id="2234"/>
    <lineage>
        <taxon>Archaea</taxon>
        <taxon>Methanobacteriati</taxon>
        <taxon>Methanobacteriota</taxon>
        <taxon>Archaeoglobi</taxon>
        <taxon>Archaeoglobales</taxon>
        <taxon>Archaeoglobaceae</taxon>
        <taxon>Archaeoglobus</taxon>
    </lineage>
</organism>